<gene>
    <name evidence="1" type="ORF">CCAP1982_LOCUS2106</name>
</gene>
<evidence type="ECO:0000313" key="1">
    <source>
        <dbReference type="EMBL" id="CAD6993290.1"/>
    </source>
</evidence>
<dbReference type="EMBL" id="CAJHJT010000001">
    <property type="protein sequence ID" value="CAD6993290.1"/>
    <property type="molecule type" value="Genomic_DNA"/>
</dbReference>
<keyword evidence="2" id="KW-1185">Reference proteome</keyword>
<proteinExistence type="predicted"/>
<protein>
    <submittedName>
        <fullName evidence="1">(Mediterranean fruit fly) hypothetical protein</fullName>
    </submittedName>
</protein>
<reference evidence="1" key="1">
    <citation type="submission" date="2020-11" db="EMBL/GenBank/DDBJ databases">
        <authorList>
            <person name="Whitehead M."/>
        </authorList>
    </citation>
    <scope>NUCLEOTIDE SEQUENCE</scope>
    <source>
        <strain evidence="1">EGII</strain>
    </source>
</reference>
<name>A0A811U4E5_CERCA</name>
<dbReference type="AlphaFoldDB" id="A0A811U4E5"/>
<accession>A0A811U4E5</accession>
<organism evidence="1 2">
    <name type="scientific">Ceratitis capitata</name>
    <name type="common">Mediterranean fruit fly</name>
    <name type="synonym">Tephritis capitata</name>
    <dbReference type="NCBI Taxonomy" id="7213"/>
    <lineage>
        <taxon>Eukaryota</taxon>
        <taxon>Metazoa</taxon>
        <taxon>Ecdysozoa</taxon>
        <taxon>Arthropoda</taxon>
        <taxon>Hexapoda</taxon>
        <taxon>Insecta</taxon>
        <taxon>Pterygota</taxon>
        <taxon>Neoptera</taxon>
        <taxon>Endopterygota</taxon>
        <taxon>Diptera</taxon>
        <taxon>Brachycera</taxon>
        <taxon>Muscomorpha</taxon>
        <taxon>Tephritoidea</taxon>
        <taxon>Tephritidae</taxon>
        <taxon>Ceratitis</taxon>
        <taxon>Ceratitis</taxon>
    </lineage>
</organism>
<comment type="caution">
    <text evidence="1">The sequence shown here is derived from an EMBL/GenBank/DDBJ whole genome shotgun (WGS) entry which is preliminary data.</text>
</comment>
<dbReference type="Proteomes" id="UP000606786">
    <property type="component" value="Unassembled WGS sequence"/>
</dbReference>
<evidence type="ECO:0000313" key="2">
    <source>
        <dbReference type="Proteomes" id="UP000606786"/>
    </source>
</evidence>
<sequence>MCVAVCLSTPYAELKVIFLAKLASSINANVNIQRAHVYLGSAVLPQMIKVSMLHKQQKLQYTGCYCNLLRRTSETCDEHSAAGDSDDHVDDNGVDYDEHDYVKNYHCDFD</sequence>